<dbReference type="RefSeq" id="WP_063690470.1">
    <property type="nucleotide sequence ID" value="NZ_LVEM01000003.1"/>
</dbReference>
<dbReference type="Proteomes" id="UP000319949">
    <property type="component" value="Unassembled WGS sequence"/>
</dbReference>
<evidence type="ECO:0000313" key="2">
    <source>
        <dbReference type="Proteomes" id="UP000319949"/>
    </source>
</evidence>
<dbReference type="STRING" id="1803665.GCA_001641335_05467"/>
<dbReference type="PANTHER" id="PTHR43845">
    <property type="entry name" value="BLR5969 PROTEIN"/>
    <property type="match status" value="1"/>
</dbReference>
<reference evidence="1 2" key="1">
    <citation type="submission" date="2019-06" db="EMBL/GenBank/DDBJ databases">
        <title>Genomic Encyclopedia of Type Strains, Phase IV (KMG-V): Genome sequencing to study the core and pangenomes of soil and plant-associated prokaryotes.</title>
        <authorList>
            <person name="Whitman W."/>
        </authorList>
    </citation>
    <scope>NUCLEOTIDE SEQUENCE [LARGE SCALE GENOMIC DNA]</scope>
    <source>
        <strain evidence="1 2">BR 510</strain>
    </source>
</reference>
<accession>A0A560DPG6</accession>
<evidence type="ECO:0000313" key="1">
    <source>
        <dbReference type="EMBL" id="TWA98998.1"/>
    </source>
</evidence>
<proteinExistence type="predicted"/>
<dbReference type="OrthoDB" id="580775at2"/>
<dbReference type="EMBL" id="VITK01000005">
    <property type="protein sequence ID" value="TWA98998.1"/>
    <property type="molecule type" value="Genomic_DNA"/>
</dbReference>
<protein>
    <submittedName>
        <fullName evidence="1">Phenylacetate-CoA ligase</fullName>
    </submittedName>
</protein>
<gene>
    <name evidence="1" type="ORF">FBZ96_105677</name>
</gene>
<dbReference type="GO" id="GO:0016874">
    <property type="term" value="F:ligase activity"/>
    <property type="evidence" value="ECO:0007669"/>
    <property type="project" value="UniProtKB-KW"/>
</dbReference>
<dbReference type="SUPFAM" id="SSF56801">
    <property type="entry name" value="Acetyl-CoA synthetase-like"/>
    <property type="match status" value="1"/>
</dbReference>
<sequence>MGHFASPLDNFDYKAQPDTMLNPRTVDHVLDLPSFLTTLLSAQAHVGCRIDEMSLEAQAVIVQRRVSQLVSIARINPLWRRRINDAVGVGPVDSFDRFRALPLTEKEDFHQMFTGRRPGMVVPIERCGFEVVASGGTSSGKPSETVYPLGELQETYGWAGDFMGRHIMARHLAGGGAKWVATTLADYQMWSSGTMVGGVLQKIPGVNFIGAGPMSREVFQLMMSYPGPKAIMGITQSIKLLSSFADGLSREARHSFRVALYGSGVLTPKARADLRRAYPNLIVLSYFAATQAETIGLQLDPESPLLTAVPGLHLVEVVRPDGQWAAVGEEGELVVTRLFGNAAPVLRYKMGDRVIRRPDLRSASLNAMQFEYVGRSGDFMHIGDTQYSASQALAAIIAEFRRRQVLEIDSVATDMQFQIDRAKRQFHLLLGTLEAVSLSAHVAARLTPEGSSPLIIAGLVRSLSVFNALEANEASLRSSGYSFAIRFVDPTGTDLVRTAVGKVPLVVDRV</sequence>
<dbReference type="Gene3D" id="3.40.50.12780">
    <property type="entry name" value="N-terminal domain of ligase-like"/>
    <property type="match status" value="1"/>
</dbReference>
<dbReference type="AlphaFoldDB" id="A0A560DPG6"/>
<name>A0A560DPG6_9BRAD</name>
<dbReference type="InterPro" id="IPR042099">
    <property type="entry name" value="ANL_N_sf"/>
</dbReference>
<organism evidence="1 2">
    <name type="scientific">Bradyrhizobium stylosanthis</name>
    <dbReference type="NCBI Taxonomy" id="1803665"/>
    <lineage>
        <taxon>Bacteria</taxon>
        <taxon>Pseudomonadati</taxon>
        <taxon>Pseudomonadota</taxon>
        <taxon>Alphaproteobacteria</taxon>
        <taxon>Hyphomicrobiales</taxon>
        <taxon>Nitrobacteraceae</taxon>
        <taxon>Bradyrhizobium</taxon>
    </lineage>
</organism>
<comment type="caution">
    <text evidence="1">The sequence shown here is derived from an EMBL/GenBank/DDBJ whole genome shotgun (WGS) entry which is preliminary data.</text>
</comment>
<keyword evidence="1" id="KW-0436">Ligase</keyword>
<dbReference type="PANTHER" id="PTHR43845:SF1">
    <property type="entry name" value="BLR5969 PROTEIN"/>
    <property type="match status" value="1"/>
</dbReference>
<keyword evidence="2" id="KW-1185">Reference proteome</keyword>